<dbReference type="EMBL" id="KQ257467">
    <property type="protein sequence ID" value="KNC96666.1"/>
    <property type="molecule type" value="Genomic_DNA"/>
</dbReference>
<evidence type="ECO:0000313" key="15">
    <source>
        <dbReference type="Proteomes" id="UP000053201"/>
    </source>
</evidence>
<dbReference type="RefSeq" id="XP_016604706.1">
    <property type="nucleotide sequence ID" value="XM_016756028.1"/>
</dbReference>
<dbReference type="InterPro" id="IPR044140">
    <property type="entry name" value="ProRS_anticodon_short"/>
</dbReference>
<dbReference type="OMA" id="NCDYAAN"/>
<evidence type="ECO:0000256" key="7">
    <source>
        <dbReference type="ARBA" id="ARBA00022741"/>
    </source>
</evidence>
<dbReference type="NCBIfam" id="TIGR00409">
    <property type="entry name" value="proS_fam_II"/>
    <property type="match status" value="1"/>
</dbReference>
<evidence type="ECO:0000256" key="6">
    <source>
        <dbReference type="ARBA" id="ARBA00022598"/>
    </source>
</evidence>
<dbReference type="EC" id="6.1.1.15" evidence="4"/>
<evidence type="ECO:0000256" key="3">
    <source>
        <dbReference type="ARBA" id="ARBA00011738"/>
    </source>
</evidence>
<keyword evidence="7" id="KW-0547">Nucleotide-binding</keyword>
<dbReference type="InterPro" id="IPR045864">
    <property type="entry name" value="aa-tRNA-synth_II/BPL/LPL"/>
</dbReference>
<dbReference type="InParanoid" id="A0A0L0H721"/>
<dbReference type="InterPro" id="IPR002316">
    <property type="entry name" value="Pro-tRNA-ligase_IIa"/>
</dbReference>
<dbReference type="InterPro" id="IPR050062">
    <property type="entry name" value="Pro-tRNA_synthetase"/>
</dbReference>
<comment type="subcellular location">
    <subcellularLocation>
        <location evidence="1">Cytoplasm</location>
    </subcellularLocation>
</comment>
<gene>
    <name evidence="14" type="ORF">SPPG_07878</name>
</gene>
<dbReference type="SUPFAM" id="SSF52954">
    <property type="entry name" value="Class II aaRS ABD-related"/>
    <property type="match status" value="1"/>
</dbReference>
<evidence type="ECO:0000256" key="4">
    <source>
        <dbReference type="ARBA" id="ARBA00012831"/>
    </source>
</evidence>
<dbReference type="GO" id="GO:0004827">
    <property type="term" value="F:proline-tRNA ligase activity"/>
    <property type="evidence" value="ECO:0007669"/>
    <property type="project" value="UniProtKB-EC"/>
</dbReference>
<keyword evidence="9" id="KW-0648">Protein biosynthesis</keyword>
<feature type="domain" description="Aminoacyl-transfer RNA synthetases class-II family profile" evidence="13">
    <location>
        <begin position="72"/>
        <end position="459"/>
    </location>
</feature>
<dbReference type="FunCoup" id="A0A0L0H721">
    <property type="interactions" value="277"/>
</dbReference>
<dbReference type="InterPro" id="IPR002314">
    <property type="entry name" value="aa-tRNA-synt_IIb"/>
</dbReference>
<evidence type="ECO:0000256" key="2">
    <source>
        <dbReference type="ARBA" id="ARBA00008226"/>
    </source>
</evidence>
<keyword evidence="5" id="KW-0963">Cytoplasm</keyword>
<dbReference type="SUPFAM" id="SSF55681">
    <property type="entry name" value="Class II aaRS and biotin synthetases"/>
    <property type="match status" value="1"/>
</dbReference>
<dbReference type="InterPro" id="IPR006195">
    <property type="entry name" value="aa-tRNA-synth_II"/>
</dbReference>
<dbReference type="GO" id="GO:0005524">
    <property type="term" value="F:ATP binding"/>
    <property type="evidence" value="ECO:0007669"/>
    <property type="project" value="UniProtKB-KW"/>
</dbReference>
<proteinExistence type="inferred from homology"/>
<dbReference type="Gene3D" id="3.30.930.10">
    <property type="entry name" value="Bira Bifunctional Protein, Domain 2"/>
    <property type="match status" value="2"/>
</dbReference>
<dbReference type="CDD" id="cd00861">
    <property type="entry name" value="ProRS_anticodon_short"/>
    <property type="match status" value="1"/>
</dbReference>
<sequence length="567" mass="63468">MFRPILPACRAPPIPVMGCCRRHATLAGPHQNRMSRMLAPTSKAVHAADNAHSAVSHNLLLRAGYIRQSSAGMYSFLPLALRVLGKIERIIDEEIQRVGGQKLSLPCLLPSDGWKKTGRWESTGSEMFKVTDRKGGEFCLAPTHEEEITQLVAAEVSSWKQLPLRLYQTGRKYRDEARPRSGLLRAREFIMKDLYSFDATEEAALATYDELRNAYDRILKRIGIPFAAAEADSGNIGGTRSHEYHFLSTVGEDTLLTCNNCGYTANEERAVGILRPPQNDDMTTEELRFSFGRQDQSEWCNASVTVPNGRTLNPAKLKAHPALKGLVVKFNNPTESNAFPNETKFIDHRVRRRETALDDSRTHIGDFTMIQHGDGCSVCNSASQHHDSQPSQFLQSHRAIEIGHTFFLGTKYSASLGATFKNEKQEVVPMQMGCFGIGVTRMMAAVVEASHDQHGIIWPESIAPYRICIVPMLNKKSALEQQRAISGAIEQLYSLLKDAAGQEDIVVDDREDMTLGFKMKDASLIGYPYMIVLGKTFLQDGLVEVHIRKTEEKRLMRIEDITTMFNH</sequence>
<evidence type="ECO:0000256" key="8">
    <source>
        <dbReference type="ARBA" id="ARBA00022840"/>
    </source>
</evidence>
<evidence type="ECO:0000313" key="14">
    <source>
        <dbReference type="EMBL" id="KNC96666.1"/>
    </source>
</evidence>
<dbReference type="InterPro" id="IPR004500">
    <property type="entry name" value="Pro-tRNA-synth_IIa_bac-type"/>
</dbReference>
<comment type="catalytic activity">
    <reaction evidence="12">
        <text>tRNA(Pro) + L-proline + ATP = L-prolyl-tRNA(Pro) + AMP + diphosphate</text>
        <dbReference type="Rhea" id="RHEA:14305"/>
        <dbReference type="Rhea" id="RHEA-COMP:9700"/>
        <dbReference type="Rhea" id="RHEA-COMP:9702"/>
        <dbReference type="ChEBI" id="CHEBI:30616"/>
        <dbReference type="ChEBI" id="CHEBI:33019"/>
        <dbReference type="ChEBI" id="CHEBI:60039"/>
        <dbReference type="ChEBI" id="CHEBI:78442"/>
        <dbReference type="ChEBI" id="CHEBI:78532"/>
        <dbReference type="ChEBI" id="CHEBI:456215"/>
        <dbReference type="EC" id="6.1.1.15"/>
    </reaction>
</comment>
<dbReference type="VEuPathDB" id="FungiDB:SPPG_07878"/>
<dbReference type="FunFam" id="3.30.930.10:FF:000066">
    <property type="entry name" value="Proline--tRNA ligase"/>
    <property type="match status" value="1"/>
</dbReference>
<accession>A0A0L0H721</accession>
<comment type="similarity">
    <text evidence="2">Belongs to the class-II aminoacyl-tRNA synthetase family.</text>
</comment>
<dbReference type="Pfam" id="PF03129">
    <property type="entry name" value="HGTP_anticodon"/>
    <property type="match status" value="1"/>
</dbReference>
<evidence type="ECO:0000259" key="13">
    <source>
        <dbReference type="PROSITE" id="PS50862"/>
    </source>
</evidence>
<evidence type="ECO:0000256" key="11">
    <source>
        <dbReference type="ARBA" id="ARBA00029731"/>
    </source>
</evidence>
<dbReference type="GeneID" id="27691064"/>
<dbReference type="PANTHER" id="PTHR42753">
    <property type="entry name" value="MITOCHONDRIAL RIBOSOME PROTEIN L39/PROLYL-TRNA LIGASE FAMILY MEMBER"/>
    <property type="match status" value="1"/>
</dbReference>
<dbReference type="PANTHER" id="PTHR42753:SF2">
    <property type="entry name" value="PROLINE--TRNA LIGASE"/>
    <property type="match status" value="1"/>
</dbReference>
<dbReference type="GO" id="GO:0006433">
    <property type="term" value="P:prolyl-tRNA aminoacylation"/>
    <property type="evidence" value="ECO:0007669"/>
    <property type="project" value="InterPro"/>
</dbReference>
<dbReference type="OrthoDB" id="10267474at2759"/>
<dbReference type="InterPro" id="IPR036621">
    <property type="entry name" value="Anticodon-bd_dom_sf"/>
</dbReference>
<dbReference type="PRINTS" id="PR01046">
    <property type="entry name" value="TRNASYNTHPRO"/>
</dbReference>
<reference evidence="14 15" key="1">
    <citation type="submission" date="2009-08" db="EMBL/GenBank/DDBJ databases">
        <title>The Genome Sequence of Spizellomyces punctatus strain DAOM BR117.</title>
        <authorList>
            <consortium name="The Broad Institute Genome Sequencing Platform"/>
            <person name="Russ C."/>
            <person name="Cuomo C."/>
            <person name="Shea T."/>
            <person name="Young S.K."/>
            <person name="Zeng Q."/>
            <person name="Koehrsen M."/>
            <person name="Haas B."/>
            <person name="Borodovsky M."/>
            <person name="Guigo R."/>
            <person name="Alvarado L."/>
            <person name="Berlin A."/>
            <person name="Bochicchio J."/>
            <person name="Borenstein D."/>
            <person name="Chapman S."/>
            <person name="Chen Z."/>
            <person name="Engels R."/>
            <person name="Freedman E."/>
            <person name="Gellesch M."/>
            <person name="Goldberg J."/>
            <person name="Griggs A."/>
            <person name="Gujja S."/>
            <person name="Heiman D."/>
            <person name="Hepburn T."/>
            <person name="Howarth C."/>
            <person name="Jen D."/>
            <person name="Larson L."/>
            <person name="Lewis B."/>
            <person name="Mehta T."/>
            <person name="Park D."/>
            <person name="Pearson M."/>
            <person name="Roberts A."/>
            <person name="Saif S."/>
            <person name="Shenoy N."/>
            <person name="Sisk P."/>
            <person name="Stolte C."/>
            <person name="Sykes S."/>
            <person name="Thomson T."/>
            <person name="Walk T."/>
            <person name="White J."/>
            <person name="Yandava C."/>
            <person name="Burger G."/>
            <person name="Gray M.W."/>
            <person name="Holland P.W.H."/>
            <person name="King N."/>
            <person name="Lang F.B.F."/>
            <person name="Roger A.J."/>
            <person name="Ruiz-Trillo I."/>
            <person name="Lander E."/>
            <person name="Nusbaum C."/>
        </authorList>
    </citation>
    <scope>NUCLEOTIDE SEQUENCE [LARGE SCALE GENOMIC DNA]</scope>
    <source>
        <strain evidence="14 15">DAOM BR117</strain>
    </source>
</reference>
<dbReference type="Pfam" id="PF00587">
    <property type="entry name" value="tRNA-synt_2b"/>
    <property type="match status" value="1"/>
</dbReference>
<evidence type="ECO:0000256" key="5">
    <source>
        <dbReference type="ARBA" id="ARBA00022490"/>
    </source>
</evidence>
<evidence type="ECO:0000256" key="10">
    <source>
        <dbReference type="ARBA" id="ARBA00023146"/>
    </source>
</evidence>
<protein>
    <recommendedName>
        <fullName evidence="4">proline--tRNA ligase</fullName>
        <ecNumber evidence="4">6.1.1.15</ecNumber>
    </recommendedName>
    <alternativeName>
        <fullName evidence="11">Prolyl-tRNA synthetase</fullName>
    </alternativeName>
</protein>
<dbReference type="eggNOG" id="KOG2324">
    <property type="taxonomic scope" value="Eukaryota"/>
</dbReference>
<organism evidence="14 15">
    <name type="scientific">Spizellomyces punctatus (strain DAOM BR117)</name>
    <dbReference type="NCBI Taxonomy" id="645134"/>
    <lineage>
        <taxon>Eukaryota</taxon>
        <taxon>Fungi</taxon>
        <taxon>Fungi incertae sedis</taxon>
        <taxon>Chytridiomycota</taxon>
        <taxon>Chytridiomycota incertae sedis</taxon>
        <taxon>Chytridiomycetes</taxon>
        <taxon>Spizellomycetales</taxon>
        <taxon>Spizellomycetaceae</taxon>
        <taxon>Spizellomyces</taxon>
    </lineage>
</organism>
<dbReference type="AlphaFoldDB" id="A0A0L0H721"/>
<evidence type="ECO:0000256" key="9">
    <source>
        <dbReference type="ARBA" id="ARBA00022917"/>
    </source>
</evidence>
<dbReference type="GO" id="GO:0005739">
    <property type="term" value="C:mitochondrion"/>
    <property type="evidence" value="ECO:0007669"/>
    <property type="project" value="TreeGrafter"/>
</dbReference>
<keyword evidence="6 14" id="KW-0436">Ligase</keyword>
<evidence type="ECO:0000256" key="1">
    <source>
        <dbReference type="ARBA" id="ARBA00004496"/>
    </source>
</evidence>
<dbReference type="CDD" id="cd00779">
    <property type="entry name" value="ProRS_core_prok"/>
    <property type="match status" value="1"/>
</dbReference>
<keyword evidence="10" id="KW-0030">Aminoacyl-tRNA synthetase</keyword>
<keyword evidence="15" id="KW-1185">Reference proteome</keyword>
<dbReference type="InterPro" id="IPR004154">
    <property type="entry name" value="Anticodon-bd"/>
</dbReference>
<dbReference type="PROSITE" id="PS50862">
    <property type="entry name" value="AA_TRNA_LIGASE_II"/>
    <property type="match status" value="1"/>
</dbReference>
<dbReference type="InterPro" id="IPR033730">
    <property type="entry name" value="ProRS_core_prok"/>
</dbReference>
<dbReference type="Proteomes" id="UP000053201">
    <property type="component" value="Unassembled WGS sequence"/>
</dbReference>
<dbReference type="Gene3D" id="3.40.50.800">
    <property type="entry name" value="Anticodon-binding domain"/>
    <property type="match status" value="1"/>
</dbReference>
<evidence type="ECO:0000256" key="12">
    <source>
        <dbReference type="ARBA" id="ARBA00047671"/>
    </source>
</evidence>
<comment type="subunit">
    <text evidence="3">Homodimer.</text>
</comment>
<name>A0A0L0H721_SPIPD</name>
<dbReference type="STRING" id="645134.A0A0L0H721"/>
<keyword evidence="8" id="KW-0067">ATP-binding</keyword>